<evidence type="ECO:0000313" key="2">
    <source>
        <dbReference type="Proteomes" id="UP000033101"/>
    </source>
</evidence>
<dbReference type="Pfam" id="PF12389">
    <property type="entry name" value="Peptidase_M73"/>
    <property type="match status" value="1"/>
</dbReference>
<organism evidence="1 2">
    <name type="scientific">Methanosarcina horonobensis HB-1 = JCM 15518</name>
    <dbReference type="NCBI Taxonomy" id="1434110"/>
    <lineage>
        <taxon>Archaea</taxon>
        <taxon>Methanobacteriati</taxon>
        <taxon>Methanobacteriota</taxon>
        <taxon>Stenosarchaea group</taxon>
        <taxon>Methanomicrobia</taxon>
        <taxon>Methanosarcinales</taxon>
        <taxon>Methanosarcinaceae</taxon>
        <taxon>Methanosarcina</taxon>
    </lineage>
</organism>
<gene>
    <name evidence="1" type="ORF">MSHOH_1890</name>
</gene>
<dbReference type="STRING" id="1434110.MSHOH_1890"/>
<reference evidence="1 2" key="1">
    <citation type="submission" date="2014-07" db="EMBL/GenBank/DDBJ databases">
        <title>Methanogenic archaea and the global carbon cycle.</title>
        <authorList>
            <person name="Henriksen J.R."/>
            <person name="Luke J."/>
            <person name="Reinhart S."/>
            <person name="Benedict M.N."/>
            <person name="Youngblut N.D."/>
            <person name="Metcalf M.E."/>
            <person name="Whitaker R.J."/>
            <person name="Metcalf W.W."/>
        </authorList>
    </citation>
    <scope>NUCLEOTIDE SEQUENCE [LARGE SCALE GENOMIC DNA]</scope>
    <source>
        <strain evidence="1 2">HB-1</strain>
    </source>
</reference>
<dbReference type="KEGG" id="mhor:MSHOH_1890"/>
<dbReference type="InterPro" id="IPR023833">
    <property type="entry name" value="Signal_pept_SipW-depend-type"/>
</dbReference>
<protein>
    <submittedName>
        <fullName evidence="1">Uncharacterized protein</fullName>
    </submittedName>
</protein>
<sequence length="221" mass="23505">MFNKKILLSVLIIGMVGVMAGSATWAYFQDTEISEDNTLTAGTLDLTLTNAPFTLNNKQPGDFGTETQTIQNVGSLIGELDVTFSAIANTESEGTTQYESDNIGGTGVGELGGVAEMLVFIDVDSSSGTLTEGDIILTSDGTGTVVPAPETPVENTYFATINSYASDHFDKAIESMGPTDDYDVIFKWRIPLGEEVDNTIQGDSVSFDVAFILEQADVDTP</sequence>
<dbReference type="EMBL" id="CP009516">
    <property type="protein sequence ID" value="AKB78373.1"/>
    <property type="molecule type" value="Genomic_DNA"/>
</dbReference>
<dbReference type="NCBIfam" id="TIGR04088">
    <property type="entry name" value="cognate_SipW"/>
    <property type="match status" value="1"/>
</dbReference>
<name>A0A0E3SFS4_9EURY</name>
<accession>A0A0E3SFS4</accession>
<dbReference type="Proteomes" id="UP000033101">
    <property type="component" value="Chromosome"/>
</dbReference>
<dbReference type="HOGENOM" id="CLU_113178_0_0_2"/>
<evidence type="ECO:0000313" key="1">
    <source>
        <dbReference type="EMBL" id="AKB78373.1"/>
    </source>
</evidence>
<proteinExistence type="predicted"/>
<dbReference type="AlphaFoldDB" id="A0A0E3SFS4"/>
<dbReference type="InterPro" id="IPR022121">
    <property type="entry name" value="Peptidase_M73_camelysin"/>
</dbReference>
<dbReference type="PATRIC" id="fig|1434110.4.peg.2401"/>
<keyword evidence="2" id="KW-1185">Reference proteome</keyword>